<feature type="domain" description="Nitroreductase" evidence="9">
    <location>
        <begin position="10"/>
        <end position="161"/>
    </location>
</feature>
<dbReference type="RefSeq" id="WP_007103262.1">
    <property type="nucleotide sequence ID" value="NZ_BAER01000017.1"/>
</dbReference>
<dbReference type="Gene3D" id="3.40.109.10">
    <property type="entry name" value="NADH Oxidase"/>
    <property type="match status" value="1"/>
</dbReference>
<reference evidence="11" key="1">
    <citation type="journal article" date="2014" name="Environ. Microbiol.">
        <title>Comparative genomics of the marine bacterial genus Glaciecola reveals the high degree of genomic diversity and genomic characteristic for cold adaptation.</title>
        <authorList>
            <person name="Qin Q.L."/>
            <person name="Xie B.B."/>
            <person name="Yu Y."/>
            <person name="Shu Y.L."/>
            <person name="Rong J.C."/>
            <person name="Zhang Y.J."/>
            <person name="Zhao D.L."/>
            <person name="Chen X.L."/>
            <person name="Zhang X.Y."/>
            <person name="Chen B."/>
            <person name="Zhou B.C."/>
            <person name="Zhang Y.Z."/>
        </authorList>
    </citation>
    <scope>NUCLEOTIDE SEQUENCE [LARGE SCALE GENOMIC DNA]</scope>
    <source>
        <strain evidence="11">LMG 21857</strain>
    </source>
</reference>
<keyword evidence="5 7" id="KW-0560">Oxidoreductase</keyword>
<proteinExistence type="inferred from homology"/>
<dbReference type="NCBIfam" id="NF008088">
    <property type="entry name" value="PRK10828.1"/>
    <property type="match status" value="1"/>
</dbReference>
<dbReference type="EC" id="1.-.-.-" evidence="7"/>
<protein>
    <recommendedName>
        <fullName evidence="7">Putative NAD(P)H nitroreductase</fullName>
        <ecNumber evidence="7">1.-.-.-</ecNumber>
    </recommendedName>
</protein>
<feature type="binding site" evidence="8">
    <location>
        <position position="39"/>
    </location>
    <ligand>
        <name>FMN</name>
        <dbReference type="ChEBI" id="CHEBI:58210"/>
        <note>ligand shared between dimeric partners</note>
    </ligand>
</feature>
<evidence type="ECO:0000313" key="10">
    <source>
        <dbReference type="EMBL" id="GAC31456.1"/>
    </source>
</evidence>
<keyword evidence="11" id="KW-1185">Reference proteome</keyword>
<keyword evidence="6 7" id="KW-0520">NAD</keyword>
<sequence>MDALNLLLNRSSHPRLQAPAPAGDELENIMQAALRAPDHACLSPWRFIVCEKKGLAKLGDIFEQAAIDADMTEKEIERAPELPKRAPMVIVAIAKYVEHGKVPWVEQVASASCAVHAMQMAAVAQGFSGIWRTGSYAQNENVKTALGCAEQDEIVGFLYLGTPASELSPKPARDVSEFFEYWK</sequence>
<dbReference type="SUPFAM" id="SSF55469">
    <property type="entry name" value="FMN-dependent nitroreductase-like"/>
    <property type="match status" value="1"/>
</dbReference>
<dbReference type="AlphaFoldDB" id="K6Z5I0"/>
<dbReference type="STRING" id="1129793.GPLA_0539"/>
<evidence type="ECO:0000256" key="6">
    <source>
        <dbReference type="ARBA" id="ARBA00023027"/>
    </source>
</evidence>
<dbReference type="EMBL" id="BAER01000017">
    <property type="protein sequence ID" value="GAC31456.1"/>
    <property type="molecule type" value="Genomic_DNA"/>
</dbReference>
<evidence type="ECO:0000256" key="5">
    <source>
        <dbReference type="ARBA" id="ARBA00023002"/>
    </source>
</evidence>
<comment type="similarity">
    <text evidence="1 7">Belongs to the nitroreductase family.</text>
</comment>
<accession>K6Z5I0</accession>
<gene>
    <name evidence="10" type="ORF">GPLA_0539</name>
</gene>
<evidence type="ECO:0000256" key="1">
    <source>
        <dbReference type="ARBA" id="ARBA00007118"/>
    </source>
</evidence>
<dbReference type="PIRSF" id="PIRSF000232">
    <property type="entry name" value="YdjA"/>
    <property type="match status" value="1"/>
</dbReference>
<evidence type="ECO:0000256" key="7">
    <source>
        <dbReference type="PIRNR" id="PIRNR000232"/>
    </source>
</evidence>
<evidence type="ECO:0000313" key="11">
    <source>
        <dbReference type="Proteomes" id="UP000006322"/>
    </source>
</evidence>
<comment type="caution">
    <text evidence="10">The sequence shown here is derived from an EMBL/GenBank/DDBJ whole genome shotgun (WGS) entry which is preliminary data.</text>
</comment>
<organism evidence="10 11">
    <name type="scientific">Paraglaciecola polaris LMG 21857</name>
    <dbReference type="NCBI Taxonomy" id="1129793"/>
    <lineage>
        <taxon>Bacteria</taxon>
        <taxon>Pseudomonadati</taxon>
        <taxon>Pseudomonadota</taxon>
        <taxon>Gammaproteobacteria</taxon>
        <taxon>Alteromonadales</taxon>
        <taxon>Alteromonadaceae</taxon>
        <taxon>Paraglaciecola</taxon>
    </lineage>
</organism>
<evidence type="ECO:0000256" key="8">
    <source>
        <dbReference type="PIRSR" id="PIRSR000232-1"/>
    </source>
</evidence>
<evidence type="ECO:0000259" key="9">
    <source>
        <dbReference type="Pfam" id="PF00881"/>
    </source>
</evidence>
<dbReference type="InterPro" id="IPR052530">
    <property type="entry name" value="NAD(P)H_nitroreductase"/>
</dbReference>
<dbReference type="InterPro" id="IPR026021">
    <property type="entry name" value="YdjA-like"/>
</dbReference>
<keyword evidence="3 7" id="KW-0288">FMN</keyword>
<feature type="binding site" description="in other chain" evidence="8">
    <location>
        <begin position="131"/>
        <end position="133"/>
    </location>
    <ligand>
        <name>FMN</name>
        <dbReference type="ChEBI" id="CHEBI:58210"/>
        <note>ligand shared between dimeric partners</note>
    </ligand>
</feature>
<dbReference type="CDD" id="cd02135">
    <property type="entry name" value="YdjA-like"/>
    <property type="match status" value="1"/>
</dbReference>
<feature type="binding site" evidence="8">
    <location>
        <position position="35"/>
    </location>
    <ligand>
        <name>FMN</name>
        <dbReference type="ChEBI" id="CHEBI:58210"/>
        <note>ligand shared between dimeric partners</note>
    </ligand>
</feature>
<dbReference type="Proteomes" id="UP000006322">
    <property type="component" value="Unassembled WGS sequence"/>
</dbReference>
<keyword evidence="4 7" id="KW-0521">NADP</keyword>
<dbReference type="Pfam" id="PF00881">
    <property type="entry name" value="Nitroreductase"/>
    <property type="match status" value="1"/>
</dbReference>
<dbReference type="PANTHER" id="PTHR43821:SF1">
    <property type="entry name" value="NAD(P)H NITROREDUCTASE YDJA-RELATED"/>
    <property type="match status" value="1"/>
</dbReference>
<dbReference type="PANTHER" id="PTHR43821">
    <property type="entry name" value="NAD(P)H NITROREDUCTASE YDJA-RELATED"/>
    <property type="match status" value="1"/>
</dbReference>
<name>K6Z5I0_9ALTE</name>
<comment type="cofactor">
    <cofactor evidence="8">
        <name>FMN</name>
        <dbReference type="ChEBI" id="CHEBI:58210"/>
    </cofactor>
    <text evidence="8">Binds 1 FMN per subunit.</text>
</comment>
<dbReference type="InterPro" id="IPR000415">
    <property type="entry name" value="Nitroreductase-like"/>
</dbReference>
<evidence type="ECO:0000256" key="2">
    <source>
        <dbReference type="ARBA" id="ARBA00022630"/>
    </source>
</evidence>
<dbReference type="GO" id="GO:0016491">
    <property type="term" value="F:oxidoreductase activity"/>
    <property type="evidence" value="ECO:0007669"/>
    <property type="project" value="UniProtKB-UniRule"/>
</dbReference>
<evidence type="ECO:0000256" key="4">
    <source>
        <dbReference type="ARBA" id="ARBA00022857"/>
    </source>
</evidence>
<dbReference type="OrthoDB" id="9804207at2"/>
<dbReference type="InterPro" id="IPR029479">
    <property type="entry name" value="Nitroreductase"/>
</dbReference>
<keyword evidence="2 7" id="KW-0285">Flavoprotein</keyword>
<evidence type="ECO:0000256" key="3">
    <source>
        <dbReference type="ARBA" id="ARBA00022643"/>
    </source>
</evidence>
<feature type="binding site" description="in other chain" evidence="8">
    <location>
        <begin position="10"/>
        <end position="12"/>
    </location>
    <ligand>
        <name>FMN</name>
        <dbReference type="ChEBI" id="CHEBI:58210"/>
        <note>ligand shared between dimeric partners</note>
    </ligand>
</feature>